<gene>
    <name evidence="2" type="ORF">H9754_13800</name>
</gene>
<reference evidence="2" key="1">
    <citation type="journal article" date="2021" name="PeerJ">
        <title>Extensive microbial diversity within the chicken gut microbiome revealed by metagenomics and culture.</title>
        <authorList>
            <person name="Gilroy R."/>
            <person name="Ravi A."/>
            <person name="Getino M."/>
            <person name="Pursley I."/>
            <person name="Horton D.L."/>
            <person name="Alikhan N.F."/>
            <person name="Baker D."/>
            <person name="Gharbi K."/>
            <person name="Hall N."/>
            <person name="Watson M."/>
            <person name="Adriaenssens E.M."/>
            <person name="Foster-Nyarko E."/>
            <person name="Jarju S."/>
            <person name="Secka A."/>
            <person name="Antonio M."/>
            <person name="Oren A."/>
            <person name="Chaudhuri R.R."/>
            <person name="La Ragione R."/>
            <person name="Hildebrand F."/>
            <person name="Pallen M.J."/>
        </authorList>
    </citation>
    <scope>NUCLEOTIDE SEQUENCE</scope>
    <source>
        <strain evidence="2">ChiSjej3B21-8574</strain>
    </source>
</reference>
<evidence type="ECO:0000313" key="2">
    <source>
        <dbReference type="EMBL" id="HJC51623.1"/>
    </source>
</evidence>
<feature type="transmembrane region" description="Helical" evidence="1">
    <location>
        <begin position="6"/>
        <end position="26"/>
    </location>
</feature>
<feature type="transmembrane region" description="Helical" evidence="1">
    <location>
        <begin position="93"/>
        <end position="113"/>
    </location>
</feature>
<keyword evidence="1" id="KW-0812">Transmembrane</keyword>
<organism evidence="2 3">
    <name type="scientific">Candidatus Anaerostipes avistercoris</name>
    <dbReference type="NCBI Taxonomy" id="2838462"/>
    <lineage>
        <taxon>Bacteria</taxon>
        <taxon>Bacillati</taxon>
        <taxon>Bacillota</taxon>
        <taxon>Clostridia</taxon>
        <taxon>Lachnospirales</taxon>
        <taxon>Lachnospiraceae</taxon>
        <taxon>Anaerostipes</taxon>
    </lineage>
</organism>
<evidence type="ECO:0000313" key="3">
    <source>
        <dbReference type="Proteomes" id="UP000823904"/>
    </source>
</evidence>
<dbReference type="AlphaFoldDB" id="A0A9D2PL66"/>
<reference evidence="2" key="2">
    <citation type="submission" date="2021-04" db="EMBL/GenBank/DDBJ databases">
        <authorList>
            <person name="Gilroy R."/>
        </authorList>
    </citation>
    <scope>NUCLEOTIDE SEQUENCE</scope>
    <source>
        <strain evidence="2">ChiSjej3B21-8574</strain>
    </source>
</reference>
<accession>A0A9D2PL66</accession>
<proteinExistence type="predicted"/>
<comment type="caution">
    <text evidence="2">The sequence shown here is derived from an EMBL/GenBank/DDBJ whole genome shotgun (WGS) entry which is preliminary data.</text>
</comment>
<dbReference type="Pfam" id="PF13630">
    <property type="entry name" value="SdpI"/>
    <property type="match status" value="1"/>
</dbReference>
<evidence type="ECO:0000256" key="1">
    <source>
        <dbReference type="SAM" id="Phobius"/>
    </source>
</evidence>
<name>A0A9D2PL66_9FIRM</name>
<dbReference type="Proteomes" id="UP000823904">
    <property type="component" value="Unassembled WGS sequence"/>
</dbReference>
<keyword evidence="1" id="KW-1133">Transmembrane helix</keyword>
<feature type="transmembrane region" description="Helical" evidence="1">
    <location>
        <begin position="61"/>
        <end position="81"/>
    </location>
</feature>
<protein>
    <submittedName>
        <fullName evidence="2">SdpI family protein</fullName>
    </submittedName>
</protein>
<sequence>METNAVMFLTVILIPLTMIGFGLYFMKIGPKRINHIFGYRTSRSMKNQDTWQFAHKHCGRIWFLWGLILLAFSLAVVIYSRTAKSPLFESDDTIFIIQLIVLILSILPTEIALRKNFDKYGNRKYPRV</sequence>
<dbReference type="InterPro" id="IPR025962">
    <property type="entry name" value="SdpI/YhfL"/>
</dbReference>
<dbReference type="EMBL" id="DWWD01000048">
    <property type="protein sequence ID" value="HJC51623.1"/>
    <property type="molecule type" value="Genomic_DNA"/>
</dbReference>
<keyword evidence="1" id="KW-0472">Membrane</keyword>